<dbReference type="Proteomes" id="UP000038040">
    <property type="component" value="Unplaced"/>
</dbReference>
<keyword evidence="4" id="KW-1015">Disulfide bond</keyword>
<keyword evidence="12" id="KW-1185">Reference proteome</keyword>
<feature type="binding site" evidence="8">
    <location>
        <position position="167"/>
    </location>
    <ligand>
        <name>Mn(2+)</name>
        <dbReference type="ChEBI" id="CHEBI:29035"/>
    </ligand>
</feature>
<evidence type="ECO:0000313" key="11">
    <source>
        <dbReference type="Proteomes" id="UP000038040"/>
    </source>
</evidence>
<evidence type="ECO:0000256" key="6">
    <source>
        <dbReference type="PIRSR" id="PIRSR624869-1"/>
    </source>
</evidence>
<reference evidence="13" key="1">
    <citation type="submission" date="2017-02" db="UniProtKB">
        <authorList>
            <consortium name="WormBaseParasite"/>
        </authorList>
    </citation>
    <scope>IDENTIFICATION</scope>
</reference>
<keyword evidence="7" id="KW-0067">ATP-binding</keyword>
<keyword evidence="8" id="KW-0479">Metal-binding</keyword>
<evidence type="ECO:0000313" key="10">
    <source>
        <dbReference type="EMBL" id="VDN57452.1"/>
    </source>
</evidence>
<keyword evidence="8" id="KW-0464">Manganese</keyword>
<dbReference type="GO" id="GO:0046872">
    <property type="term" value="F:metal ion binding"/>
    <property type="evidence" value="ECO:0007669"/>
    <property type="project" value="UniProtKB-KW"/>
</dbReference>
<dbReference type="Pfam" id="PF06702">
    <property type="entry name" value="Fam20C"/>
    <property type="match status" value="2"/>
</dbReference>
<feature type="binding site" evidence="8">
    <location>
        <position position="305"/>
    </location>
    <ligand>
        <name>Mn(2+)</name>
        <dbReference type="ChEBI" id="CHEBI:29035"/>
    </ligand>
</feature>
<feature type="binding site" evidence="7">
    <location>
        <position position="289"/>
    </location>
    <ligand>
        <name>ATP</name>
        <dbReference type="ChEBI" id="CHEBI:30616"/>
    </ligand>
</feature>
<dbReference type="InterPro" id="IPR024869">
    <property type="entry name" value="FAM20"/>
</dbReference>
<feature type="domain" description="FAM20 C-terminal" evidence="9">
    <location>
        <begin position="279"/>
        <end position="393"/>
    </location>
</feature>
<sequence>MRKHPRHRNLLKDDQPLEILEYENANIDFSGIADSGQYYDSNLIERLASYASELNMNELITKECEFNETLKDFWKQTQGKIVSEKDSWEKFYARIGSCDLYRDVEVIDRLLNDLHTLQVNNVAIMGGGTQVKLVITFENDEQAVFKPMRFGRDYETDPNHFYFSDFERHNAEIATFHLDRVIGFRRAVPTVGRVFNMTSELMEKAEKVLQKTFFISPAKNLCFVSKCDYYCDTNHAICGKPDLKEGSVQVFLPDDRGVPRKNNKSPYRRQNFQKFLILFYNNLDRHHYETFTVFDGKPVYPIHLDNGRAFGRTDIDHDDILYPLQQCCLIRPSTLRTLMNFYRGPQSLSQALHKSMSADPVKPILATKHYSALERRLYKIMLAIDKCVKQQKNGIKDVVMAEYHSDVNIS</sequence>
<keyword evidence="7" id="KW-0547">Nucleotide-binding</keyword>
<dbReference type="AlphaFoldDB" id="A0A0N4U8A7"/>
<dbReference type="Proteomes" id="UP000274756">
    <property type="component" value="Unassembled WGS sequence"/>
</dbReference>
<keyword evidence="3" id="KW-0333">Golgi apparatus</keyword>
<dbReference type="GO" id="GO:0005524">
    <property type="term" value="F:ATP binding"/>
    <property type="evidence" value="ECO:0007669"/>
    <property type="project" value="UniProtKB-KW"/>
</dbReference>
<evidence type="ECO:0000256" key="3">
    <source>
        <dbReference type="ARBA" id="ARBA00023034"/>
    </source>
</evidence>
<dbReference type="STRING" id="318479.A0A0N4U8A7"/>
<dbReference type="PANTHER" id="PTHR12450">
    <property type="entry name" value="DENTIN MATRIX PROTEIN 4 PROTEIN FAM20"/>
    <property type="match status" value="1"/>
</dbReference>
<keyword evidence="5" id="KW-0325">Glycoprotein</keyword>
<dbReference type="PANTHER" id="PTHR12450:SF22">
    <property type="entry name" value="EXTRACELLULAR SERINE_THREONINE PROTEIN CG31145"/>
    <property type="match status" value="1"/>
</dbReference>
<feature type="active site" evidence="6">
    <location>
        <position position="284"/>
    </location>
</feature>
<feature type="binding site" evidence="7">
    <location>
        <position position="167"/>
    </location>
    <ligand>
        <name>ATP</name>
        <dbReference type="ChEBI" id="CHEBI:30616"/>
    </ligand>
</feature>
<name>A0A0N4U8A7_DRAME</name>
<protein>
    <submittedName>
        <fullName evidence="13">Fam20C domain-containing protein</fullName>
    </submittedName>
</protein>
<reference evidence="10 12" key="2">
    <citation type="submission" date="2018-11" db="EMBL/GenBank/DDBJ databases">
        <authorList>
            <consortium name="Pathogen Informatics"/>
        </authorList>
    </citation>
    <scope>NUCLEOTIDE SEQUENCE [LARGE SCALE GENOMIC DNA]</scope>
</reference>
<evidence type="ECO:0000313" key="13">
    <source>
        <dbReference type="WBParaSite" id="DME_0000326601-mRNA-1"/>
    </source>
</evidence>
<dbReference type="InterPro" id="IPR009581">
    <property type="entry name" value="FAM20_C"/>
</dbReference>
<evidence type="ECO:0000256" key="8">
    <source>
        <dbReference type="PIRSR" id="PIRSR624869-3"/>
    </source>
</evidence>
<evidence type="ECO:0000256" key="2">
    <source>
        <dbReference type="ARBA" id="ARBA00006557"/>
    </source>
</evidence>
<comment type="subcellular location">
    <subcellularLocation>
        <location evidence="1">Golgi apparatus</location>
    </subcellularLocation>
</comment>
<feature type="binding site" evidence="7">
    <location>
        <position position="130"/>
    </location>
    <ligand>
        <name>ATP</name>
        <dbReference type="ChEBI" id="CHEBI:30616"/>
    </ligand>
</feature>
<evidence type="ECO:0000313" key="12">
    <source>
        <dbReference type="Proteomes" id="UP000274756"/>
    </source>
</evidence>
<dbReference type="GO" id="GO:0004674">
    <property type="term" value="F:protein serine/threonine kinase activity"/>
    <property type="evidence" value="ECO:0007669"/>
    <property type="project" value="TreeGrafter"/>
</dbReference>
<dbReference type="GO" id="GO:0005794">
    <property type="term" value="C:Golgi apparatus"/>
    <property type="evidence" value="ECO:0007669"/>
    <property type="project" value="UniProtKB-SubCell"/>
</dbReference>
<evidence type="ECO:0000256" key="7">
    <source>
        <dbReference type="PIRSR" id="PIRSR624869-2"/>
    </source>
</evidence>
<comment type="similarity">
    <text evidence="2">Belongs to the FAM20 family.</text>
</comment>
<comment type="cofactor">
    <cofactor evidence="8">
        <name>Mn(2+)</name>
        <dbReference type="ChEBI" id="CHEBI:29035"/>
    </cofactor>
</comment>
<feature type="binding site" evidence="7">
    <location>
        <begin position="249"/>
        <end position="252"/>
    </location>
    <ligand>
        <name>ATP</name>
        <dbReference type="ChEBI" id="CHEBI:30616"/>
    </ligand>
</feature>
<dbReference type="EMBL" id="UYYG01001160">
    <property type="protein sequence ID" value="VDN57452.1"/>
    <property type="molecule type" value="Genomic_DNA"/>
</dbReference>
<feature type="binding site" evidence="7">
    <location>
        <position position="305"/>
    </location>
    <ligand>
        <name>ATP</name>
        <dbReference type="ChEBI" id="CHEBI:30616"/>
    </ligand>
</feature>
<feature type="domain" description="FAM20 C-terminal" evidence="9">
    <location>
        <begin position="213"/>
        <end position="270"/>
    </location>
</feature>
<evidence type="ECO:0000256" key="5">
    <source>
        <dbReference type="ARBA" id="ARBA00023180"/>
    </source>
</evidence>
<dbReference type="WBParaSite" id="DME_0000326601-mRNA-1">
    <property type="protein sequence ID" value="DME_0000326601-mRNA-1"/>
    <property type="gene ID" value="DME_0000326601"/>
</dbReference>
<proteinExistence type="inferred from homology"/>
<dbReference type="OrthoDB" id="8583677at2759"/>
<gene>
    <name evidence="10" type="ORF">DME_LOCUS7425</name>
</gene>
<organism evidence="11 13">
    <name type="scientific">Dracunculus medinensis</name>
    <name type="common">Guinea worm</name>
    <dbReference type="NCBI Taxonomy" id="318479"/>
    <lineage>
        <taxon>Eukaryota</taxon>
        <taxon>Metazoa</taxon>
        <taxon>Ecdysozoa</taxon>
        <taxon>Nematoda</taxon>
        <taxon>Chromadorea</taxon>
        <taxon>Rhabditida</taxon>
        <taxon>Spirurina</taxon>
        <taxon>Dracunculoidea</taxon>
        <taxon>Dracunculidae</taxon>
        <taxon>Dracunculus</taxon>
    </lineage>
</organism>
<evidence type="ECO:0000259" key="9">
    <source>
        <dbReference type="Pfam" id="PF06702"/>
    </source>
</evidence>
<feature type="binding site" evidence="7">
    <location>
        <position position="146"/>
    </location>
    <ligand>
        <name>ATP</name>
        <dbReference type="ChEBI" id="CHEBI:30616"/>
    </ligand>
</feature>
<evidence type="ECO:0000256" key="4">
    <source>
        <dbReference type="ARBA" id="ARBA00023157"/>
    </source>
</evidence>
<accession>A0A0N4U8A7</accession>
<evidence type="ECO:0000256" key="1">
    <source>
        <dbReference type="ARBA" id="ARBA00004555"/>
    </source>
</evidence>